<reference evidence="10" key="1">
    <citation type="submission" date="2021-01" db="EMBL/GenBank/DDBJ databases">
        <authorList>
            <person name="Corre E."/>
            <person name="Pelletier E."/>
            <person name="Niang G."/>
            <person name="Scheremetjew M."/>
            <person name="Finn R."/>
            <person name="Kale V."/>
            <person name="Holt S."/>
            <person name="Cochrane G."/>
            <person name="Meng A."/>
            <person name="Brown T."/>
            <person name="Cohen L."/>
        </authorList>
    </citation>
    <scope>NUCLEOTIDE SEQUENCE</scope>
    <source>
        <strain evidence="10">SAG 36.94</strain>
    </source>
</reference>
<dbReference type="AlphaFoldDB" id="A0A7S1TAE0"/>
<evidence type="ECO:0000256" key="5">
    <source>
        <dbReference type="ARBA" id="ARBA00022840"/>
    </source>
</evidence>
<dbReference type="PANTHER" id="PTHR24055">
    <property type="entry name" value="MITOGEN-ACTIVATED PROTEIN KINASE"/>
    <property type="match status" value="1"/>
</dbReference>
<dbReference type="InterPro" id="IPR008271">
    <property type="entry name" value="Ser/Thr_kinase_AS"/>
</dbReference>
<dbReference type="SMART" id="SM00220">
    <property type="entry name" value="S_TKc"/>
    <property type="match status" value="1"/>
</dbReference>
<keyword evidence="3 6" id="KW-0547">Nucleotide-binding</keyword>
<organism evidence="10">
    <name type="scientific">Compsopogon caeruleus</name>
    <dbReference type="NCBI Taxonomy" id="31354"/>
    <lineage>
        <taxon>Eukaryota</taxon>
        <taxon>Rhodophyta</taxon>
        <taxon>Compsopogonophyceae</taxon>
        <taxon>Compsopogonales</taxon>
        <taxon>Compsopogonaceae</taxon>
        <taxon>Compsopogon</taxon>
    </lineage>
</organism>
<keyword evidence="5 6" id="KW-0067">ATP-binding</keyword>
<evidence type="ECO:0000256" key="2">
    <source>
        <dbReference type="ARBA" id="ARBA00022679"/>
    </source>
</evidence>
<dbReference type="GO" id="GO:0004674">
    <property type="term" value="F:protein serine/threonine kinase activity"/>
    <property type="evidence" value="ECO:0007669"/>
    <property type="project" value="UniProtKB-KW"/>
</dbReference>
<protein>
    <recommendedName>
        <fullName evidence="9">Protein kinase domain-containing protein</fullName>
    </recommendedName>
</protein>
<feature type="binding site" evidence="6">
    <location>
        <position position="51"/>
    </location>
    <ligand>
        <name>ATP</name>
        <dbReference type="ChEBI" id="CHEBI:30616"/>
    </ligand>
</feature>
<evidence type="ECO:0000256" key="4">
    <source>
        <dbReference type="ARBA" id="ARBA00022777"/>
    </source>
</evidence>
<comment type="similarity">
    <text evidence="7">Belongs to the protein kinase superfamily.</text>
</comment>
<name>A0A7S1TAE0_9RHOD</name>
<dbReference type="InterPro" id="IPR050117">
    <property type="entry name" value="MAPK"/>
</dbReference>
<keyword evidence="4" id="KW-0418">Kinase</keyword>
<accession>A0A7S1TAE0</accession>
<dbReference type="SUPFAM" id="SSF56112">
    <property type="entry name" value="Protein kinase-like (PK-like)"/>
    <property type="match status" value="1"/>
</dbReference>
<dbReference type="FunFam" id="1.10.510.10:FF:000624">
    <property type="entry name" value="Mitogen-activated protein kinase"/>
    <property type="match status" value="1"/>
</dbReference>
<keyword evidence="1 7" id="KW-0723">Serine/threonine-protein kinase</keyword>
<dbReference type="PROSITE" id="PS00107">
    <property type="entry name" value="PROTEIN_KINASE_ATP"/>
    <property type="match status" value="1"/>
</dbReference>
<dbReference type="PROSITE" id="PS00108">
    <property type="entry name" value="PROTEIN_KINASE_ST"/>
    <property type="match status" value="1"/>
</dbReference>
<feature type="region of interest" description="Disordered" evidence="8">
    <location>
        <begin position="401"/>
        <end position="424"/>
    </location>
</feature>
<dbReference type="InterPro" id="IPR017441">
    <property type="entry name" value="Protein_kinase_ATP_BS"/>
</dbReference>
<sequence length="424" mass="49019">MDVKKEQLTEFLDSINCGGRYRLKRVVGKGSYGVVCEAEDVRNGNQKVAIKRLNDAVSSRSIALRNLRELKILRHFRNVPNLISIQEVLIPANSEFNDVYVVMDFMPTDLYRLLRRDPLSPKHIKFFLFQILRGLAHLHAARIFHRDLKPDNILVNSNCEVKICDFGMARSTFERQDYPLFTRYVAMLWYRAPELILCRKENYSTAVDLWSVGCIFCEMLDGGRPFFRGSDDMDQMALMARYLGRPPDSVISQIQNPELRQFVDAFQLEPREPMHTVFPQLSDSGLDLLLRLLDYDPSNRITAAEAIHHPFFKSYKMLITEQDIPILPAEEFLFEERVRTAQEYRREFVEEIRHYHPDADLSICIGRETHQSPFGGSQHQELPNAMSIDVGDQRLARSAVNLGRARPPTNKWQMSVPRPNTGTS</sequence>
<dbReference type="PROSITE" id="PS50011">
    <property type="entry name" value="PROTEIN_KINASE_DOM"/>
    <property type="match status" value="1"/>
</dbReference>
<dbReference type="Pfam" id="PF00069">
    <property type="entry name" value="Pkinase"/>
    <property type="match status" value="1"/>
</dbReference>
<dbReference type="EMBL" id="HBGH01004764">
    <property type="protein sequence ID" value="CAD9230560.1"/>
    <property type="molecule type" value="Transcribed_RNA"/>
</dbReference>
<evidence type="ECO:0000256" key="7">
    <source>
        <dbReference type="RuleBase" id="RU000304"/>
    </source>
</evidence>
<dbReference type="Gene3D" id="1.10.510.10">
    <property type="entry name" value="Transferase(Phosphotransferase) domain 1"/>
    <property type="match status" value="1"/>
</dbReference>
<dbReference type="Gene3D" id="3.30.200.20">
    <property type="entry name" value="Phosphorylase Kinase, domain 1"/>
    <property type="match status" value="1"/>
</dbReference>
<evidence type="ECO:0000259" key="9">
    <source>
        <dbReference type="PROSITE" id="PS50011"/>
    </source>
</evidence>
<feature type="compositionally biased region" description="Polar residues" evidence="8">
    <location>
        <begin position="410"/>
        <end position="424"/>
    </location>
</feature>
<dbReference type="InterPro" id="IPR000719">
    <property type="entry name" value="Prot_kinase_dom"/>
</dbReference>
<feature type="domain" description="Protein kinase" evidence="9">
    <location>
        <begin position="21"/>
        <end position="312"/>
    </location>
</feature>
<gene>
    <name evidence="10" type="ORF">CCAE0312_LOCUS2612</name>
</gene>
<keyword evidence="2" id="KW-0808">Transferase</keyword>
<dbReference type="InterPro" id="IPR011009">
    <property type="entry name" value="Kinase-like_dom_sf"/>
</dbReference>
<evidence type="ECO:0000313" key="10">
    <source>
        <dbReference type="EMBL" id="CAD9230560.1"/>
    </source>
</evidence>
<evidence type="ECO:0000256" key="6">
    <source>
        <dbReference type="PROSITE-ProRule" id="PRU10141"/>
    </source>
</evidence>
<proteinExistence type="inferred from homology"/>
<evidence type="ECO:0000256" key="3">
    <source>
        <dbReference type="ARBA" id="ARBA00022741"/>
    </source>
</evidence>
<evidence type="ECO:0000256" key="1">
    <source>
        <dbReference type="ARBA" id="ARBA00022527"/>
    </source>
</evidence>
<dbReference type="GO" id="GO:0005524">
    <property type="term" value="F:ATP binding"/>
    <property type="evidence" value="ECO:0007669"/>
    <property type="project" value="UniProtKB-UniRule"/>
</dbReference>
<evidence type="ECO:0000256" key="8">
    <source>
        <dbReference type="SAM" id="MobiDB-lite"/>
    </source>
</evidence>